<sequence length="117" mass="13355">MSVSNKHTICAYALLYWTHGSSLIDQDYSLFLQRTIAFSSQLKQQFMWLAQSVRELNGARLEASVRAYGGAGQRKVSNKWLGCYLRPRVCDSPRRVSYMAKQSSGMLLLWKVGSWTI</sequence>
<name>A0A8R7TLM5_TRIUA</name>
<evidence type="ECO:0000313" key="2">
    <source>
        <dbReference type="Proteomes" id="UP000015106"/>
    </source>
</evidence>
<proteinExistence type="predicted"/>
<dbReference type="AlphaFoldDB" id="A0A8R7TLM5"/>
<dbReference type="EnsemblPlants" id="TuG1812G0200004684.01.T01">
    <property type="protein sequence ID" value="TuG1812G0200004684.01.T01"/>
    <property type="gene ID" value="TuG1812G0200004684.01"/>
</dbReference>
<dbReference type="Proteomes" id="UP000015106">
    <property type="component" value="Chromosome 2"/>
</dbReference>
<accession>A0A8R7TLM5</accession>
<evidence type="ECO:0000313" key="1">
    <source>
        <dbReference type="EnsemblPlants" id="TuG1812G0200004684.01.T01"/>
    </source>
</evidence>
<protein>
    <submittedName>
        <fullName evidence="1">Uncharacterized protein</fullName>
    </submittedName>
</protein>
<keyword evidence="2" id="KW-1185">Reference proteome</keyword>
<dbReference type="Gramene" id="TuG1812G0200004684.01.T01">
    <property type="protein sequence ID" value="TuG1812G0200004684.01.T01"/>
    <property type="gene ID" value="TuG1812G0200004684.01"/>
</dbReference>
<reference evidence="1" key="3">
    <citation type="submission" date="2022-06" db="UniProtKB">
        <authorList>
            <consortium name="EnsemblPlants"/>
        </authorList>
    </citation>
    <scope>IDENTIFICATION</scope>
</reference>
<reference evidence="1" key="2">
    <citation type="submission" date="2018-03" db="EMBL/GenBank/DDBJ databases">
        <title>The Triticum urartu genome reveals the dynamic nature of wheat genome evolution.</title>
        <authorList>
            <person name="Ling H."/>
            <person name="Ma B."/>
            <person name="Shi X."/>
            <person name="Liu H."/>
            <person name="Dong L."/>
            <person name="Sun H."/>
            <person name="Cao Y."/>
            <person name="Gao Q."/>
            <person name="Zheng S."/>
            <person name="Li Y."/>
            <person name="Yu Y."/>
            <person name="Du H."/>
            <person name="Qi M."/>
            <person name="Li Y."/>
            <person name="Yu H."/>
            <person name="Cui Y."/>
            <person name="Wang N."/>
            <person name="Chen C."/>
            <person name="Wu H."/>
            <person name="Zhao Y."/>
            <person name="Zhang J."/>
            <person name="Li Y."/>
            <person name="Zhou W."/>
            <person name="Zhang B."/>
            <person name="Hu W."/>
            <person name="Eijk M."/>
            <person name="Tang J."/>
            <person name="Witsenboer H."/>
            <person name="Zhao S."/>
            <person name="Li Z."/>
            <person name="Zhang A."/>
            <person name="Wang D."/>
            <person name="Liang C."/>
        </authorList>
    </citation>
    <scope>NUCLEOTIDE SEQUENCE [LARGE SCALE GENOMIC DNA]</scope>
    <source>
        <strain evidence="1">cv. G1812</strain>
    </source>
</reference>
<organism evidence="1 2">
    <name type="scientific">Triticum urartu</name>
    <name type="common">Red wild einkorn</name>
    <name type="synonym">Crithodium urartu</name>
    <dbReference type="NCBI Taxonomy" id="4572"/>
    <lineage>
        <taxon>Eukaryota</taxon>
        <taxon>Viridiplantae</taxon>
        <taxon>Streptophyta</taxon>
        <taxon>Embryophyta</taxon>
        <taxon>Tracheophyta</taxon>
        <taxon>Spermatophyta</taxon>
        <taxon>Magnoliopsida</taxon>
        <taxon>Liliopsida</taxon>
        <taxon>Poales</taxon>
        <taxon>Poaceae</taxon>
        <taxon>BOP clade</taxon>
        <taxon>Pooideae</taxon>
        <taxon>Triticodae</taxon>
        <taxon>Triticeae</taxon>
        <taxon>Triticinae</taxon>
        <taxon>Triticum</taxon>
    </lineage>
</organism>
<reference evidence="2" key="1">
    <citation type="journal article" date="2013" name="Nature">
        <title>Draft genome of the wheat A-genome progenitor Triticum urartu.</title>
        <authorList>
            <person name="Ling H.Q."/>
            <person name="Zhao S."/>
            <person name="Liu D."/>
            <person name="Wang J."/>
            <person name="Sun H."/>
            <person name="Zhang C."/>
            <person name="Fan H."/>
            <person name="Li D."/>
            <person name="Dong L."/>
            <person name="Tao Y."/>
            <person name="Gao C."/>
            <person name="Wu H."/>
            <person name="Li Y."/>
            <person name="Cui Y."/>
            <person name="Guo X."/>
            <person name="Zheng S."/>
            <person name="Wang B."/>
            <person name="Yu K."/>
            <person name="Liang Q."/>
            <person name="Yang W."/>
            <person name="Lou X."/>
            <person name="Chen J."/>
            <person name="Feng M."/>
            <person name="Jian J."/>
            <person name="Zhang X."/>
            <person name="Luo G."/>
            <person name="Jiang Y."/>
            <person name="Liu J."/>
            <person name="Wang Z."/>
            <person name="Sha Y."/>
            <person name="Zhang B."/>
            <person name="Wu H."/>
            <person name="Tang D."/>
            <person name="Shen Q."/>
            <person name="Xue P."/>
            <person name="Zou S."/>
            <person name="Wang X."/>
            <person name="Liu X."/>
            <person name="Wang F."/>
            <person name="Yang Y."/>
            <person name="An X."/>
            <person name="Dong Z."/>
            <person name="Zhang K."/>
            <person name="Zhang X."/>
            <person name="Luo M.C."/>
            <person name="Dvorak J."/>
            <person name="Tong Y."/>
            <person name="Wang J."/>
            <person name="Yang H."/>
            <person name="Li Z."/>
            <person name="Wang D."/>
            <person name="Zhang A."/>
            <person name="Wang J."/>
        </authorList>
    </citation>
    <scope>NUCLEOTIDE SEQUENCE</scope>
    <source>
        <strain evidence="2">cv. G1812</strain>
    </source>
</reference>